<dbReference type="AlphaFoldDB" id="A0A0A9A7D0"/>
<accession>A0A0A9A7D0</accession>
<reference evidence="1" key="1">
    <citation type="submission" date="2014-09" db="EMBL/GenBank/DDBJ databases">
        <authorList>
            <person name="Magalhaes I.L.F."/>
            <person name="Oliveira U."/>
            <person name="Santos F.R."/>
            <person name="Vidigal T.H.D.A."/>
            <person name="Brescovit A.D."/>
            <person name="Santos A.J."/>
        </authorList>
    </citation>
    <scope>NUCLEOTIDE SEQUENCE</scope>
    <source>
        <tissue evidence="1">Shoot tissue taken approximately 20 cm above the soil surface</tissue>
    </source>
</reference>
<evidence type="ECO:0000313" key="1">
    <source>
        <dbReference type="EMBL" id="JAD47564.1"/>
    </source>
</evidence>
<sequence length="35" mass="4033">MEVLLAAYCTLRAESLKPNPNHGWTSKKDYRTNHS</sequence>
<name>A0A0A9A7D0_ARUDO</name>
<proteinExistence type="predicted"/>
<organism evidence="1">
    <name type="scientific">Arundo donax</name>
    <name type="common">Giant reed</name>
    <name type="synonym">Donax arundinaceus</name>
    <dbReference type="NCBI Taxonomy" id="35708"/>
    <lineage>
        <taxon>Eukaryota</taxon>
        <taxon>Viridiplantae</taxon>
        <taxon>Streptophyta</taxon>
        <taxon>Embryophyta</taxon>
        <taxon>Tracheophyta</taxon>
        <taxon>Spermatophyta</taxon>
        <taxon>Magnoliopsida</taxon>
        <taxon>Liliopsida</taxon>
        <taxon>Poales</taxon>
        <taxon>Poaceae</taxon>
        <taxon>PACMAD clade</taxon>
        <taxon>Arundinoideae</taxon>
        <taxon>Arundineae</taxon>
        <taxon>Arundo</taxon>
    </lineage>
</organism>
<dbReference type="EMBL" id="GBRH01250331">
    <property type="protein sequence ID" value="JAD47564.1"/>
    <property type="molecule type" value="Transcribed_RNA"/>
</dbReference>
<reference evidence="1" key="2">
    <citation type="journal article" date="2015" name="Data Brief">
        <title>Shoot transcriptome of the giant reed, Arundo donax.</title>
        <authorList>
            <person name="Barrero R.A."/>
            <person name="Guerrero F.D."/>
            <person name="Moolhuijzen P."/>
            <person name="Goolsby J.A."/>
            <person name="Tidwell J."/>
            <person name="Bellgard S.E."/>
            <person name="Bellgard M.I."/>
        </authorList>
    </citation>
    <scope>NUCLEOTIDE SEQUENCE</scope>
    <source>
        <tissue evidence="1">Shoot tissue taken approximately 20 cm above the soil surface</tissue>
    </source>
</reference>
<protein>
    <submittedName>
        <fullName evidence="1">Uncharacterized protein</fullName>
    </submittedName>
</protein>